<dbReference type="PRINTS" id="PR00996">
    <property type="entry name" value="CHERMTFRASE"/>
</dbReference>
<dbReference type="PANTHER" id="PTHR24422">
    <property type="entry name" value="CHEMOTAXIS PROTEIN METHYLTRANSFERASE"/>
    <property type="match status" value="1"/>
</dbReference>
<feature type="domain" description="CheR-type methyltransferase" evidence="1">
    <location>
        <begin position="10"/>
        <end position="277"/>
    </location>
</feature>
<dbReference type="Pfam" id="PF03705">
    <property type="entry name" value="CheR_N"/>
    <property type="match status" value="1"/>
</dbReference>
<reference evidence="2 3" key="1">
    <citation type="submission" date="2024-06" db="EMBL/GenBank/DDBJ databases">
        <authorList>
            <person name="Li Z."/>
            <person name="Jiang Y."/>
        </authorList>
    </citation>
    <scope>NUCLEOTIDE SEQUENCE [LARGE SCALE GENOMIC DNA]</scope>
    <source>
        <strain evidence="2 3">HSW-8</strain>
    </source>
</reference>
<dbReference type="RefSeq" id="WP_352889464.1">
    <property type="nucleotide sequence ID" value="NZ_JBEPIJ010000010.1"/>
</dbReference>
<protein>
    <submittedName>
        <fullName evidence="2">Protein-glutamate O-methyltransferase CheR</fullName>
    </submittedName>
</protein>
<name>A0ABV2AAQ9_9GAMM</name>
<dbReference type="EMBL" id="JBEPIJ010000010">
    <property type="protein sequence ID" value="MES0874335.1"/>
    <property type="molecule type" value="Genomic_DNA"/>
</dbReference>
<dbReference type="SUPFAM" id="SSF47757">
    <property type="entry name" value="Chemotaxis receptor methyltransferase CheR, N-terminal domain"/>
    <property type="match status" value="1"/>
</dbReference>
<evidence type="ECO:0000313" key="3">
    <source>
        <dbReference type="Proteomes" id="UP001465331"/>
    </source>
</evidence>
<dbReference type="InterPro" id="IPR022642">
    <property type="entry name" value="CheR_C"/>
</dbReference>
<dbReference type="SUPFAM" id="SSF53335">
    <property type="entry name" value="S-adenosyl-L-methionine-dependent methyltransferases"/>
    <property type="match status" value="1"/>
</dbReference>
<dbReference type="InterPro" id="IPR000780">
    <property type="entry name" value="CheR_MeTrfase"/>
</dbReference>
<dbReference type="InterPro" id="IPR022641">
    <property type="entry name" value="CheR_N"/>
</dbReference>
<gene>
    <name evidence="2" type="ORF">ABSH63_10020</name>
</gene>
<comment type="caution">
    <text evidence="2">The sequence shown here is derived from an EMBL/GenBank/DDBJ whole genome shotgun (WGS) entry which is preliminary data.</text>
</comment>
<evidence type="ECO:0000259" key="1">
    <source>
        <dbReference type="PROSITE" id="PS50123"/>
    </source>
</evidence>
<dbReference type="InterPro" id="IPR050903">
    <property type="entry name" value="Bact_Chemotaxis_MeTrfase"/>
</dbReference>
<dbReference type="Gene3D" id="3.40.50.150">
    <property type="entry name" value="Vaccinia Virus protein VP39"/>
    <property type="match status" value="1"/>
</dbReference>
<proteinExistence type="predicted"/>
<dbReference type="Proteomes" id="UP001465331">
    <property type="component" value="Unassembled WGS sequence"/>
</dbReference>
<dbReference type="PANTHER" id="PTHR24422:SF8">
    <property type="entry name" value="CHEMOTAXIS PROTEIN"/>
    <property type="match status" value="1"/>
</dbReference>
<dbReference type="PROSITE" id="PS50123">
    <property type="entry name" value="CHER"/>
    <property type="match status" value="1"/>
</dbReference>
<dbReference type="InterPro" id="IPR029063">
    <property type="entry name" value="SAM-dependent_MTases_sf"/>
</dbReference>
<sequence>MTMPAAPRDLEDIELDLLLEALHQRFGYDFGGYARASLRRRVQNLLIHTGVANISQLTERVLHGGVPITEVVDQLSVPVSEFFRDPPSFATMLRLVFPLLASYPHINVWQAGCARGEEVYSLAILLEEAGLYERTRIWATDISEKSLALAREGIYPARELPQYADSYRLAGGRHSFSDYFHARYGHIKLDDALKRNVTFAPHNLAADGVFCETQLILCRNVLIYFQPPLQQRALALFADSLVRGGFLCLGEKESMSRHEIRERFTLLDRRAALYRRNPSAHG</sequence>
<dbReference type="SMART" id="SM00138">
    <property type="entry name" value="MeTrc"/>
    <property type="match status" value="1"/>
</dbReference>
<dbReference type="Pfam" id="PF01739">
    <property type="entry name" value="CheR"/>
    <property type="match status" value="1"/>
</dbReference>
<keyword evidence="3" id="KW-1185">Reference proteome</keyword>
<evidence type="ECO:0000313" key="2">
    <source>
        <dbReference type="EMBL" id="MES0874335.1"/>
    </source>
</evidence>
<accession>A0ABV2AAQ9</accession>
<organism evidence="2 3">
    <name type="scientific">Sinimarinibacterium thermocellulolyticum</name>
    <dbReference type="NCBI Taxonomy" id="3170016"/>
    <lineage>
        <taxon>Bacteria</taxon>
        <taxon>Pseudomonadati</taxon>
        <taxon>Pseudomonadota</taxon>
        <taxon>Gammaproteobacteria</taxon>
        <taxon>Nevskiales</taxon>
        <taxon>Nevskiaceae</taxon>
        <taxon>Sinimarinibacterium</taxon>
    </lineage>
</organism>